<name>A0ABW5TKK2_9ENTE</name>
<evidence type="ECO:0000256" key="2">
    <source>
        <dbReference type="ARBA" id="ARBA00022448"/>
    </source>
</evidence>
<dbReference type="PANTHER" id="PTHR30061:SF50">
    <property type="entry name" value="MALTOSE_MALTODEXTRIN-BINDING PERIPLASMIC PROTEIN"/>
    <property type="match status" value="1"/>
</dbReference>
<keyword evidence="6" id="KW-1185">Reference proteome</keyword>
<proteinExistence type="inferred from homology"/>
<evidence type="ECO:0000313" key="5">
    <source>
        <dbReference type="EMBL" id="MFD2729203.1"/>
    </source>
</evidence>
<keyword evidence="2" id="KW-0813">Transport</keyword>
<dbReference type="Pfam" id="PF13416">
    <property type="entry name" value="SBP_bac_8"/>
    <property type="match status" value="1"/>
</dbReference>
<reference evidence="6" key="1">
    <citation type="journal article" date="2019" name="Int. J. Syst. Evol. Microbiol.">
        <title>The Global Catalogue of Microorganisms (GCM) 10K type strain sequencing project: providing services to taxonomists for standard genome sequencing and annotation.</title>
        <authorList>
            <consortium name="The Broad Institute Genomics Platform"/>
            <consortium name="The Broad Institute Genome Sequencing Center for Infectious Disease"/>
            <person name="Wu L."/>
            <person name="Ma J."/>
        </authorList>
    </citation>
    <scope>NUCLEOTIDE SEQUENCE [LARGE SCALE GENOMIC DNA]</scope>
    <source>
        <strain evidence="6">TISTR 932</strain>
    </source>
</reference>
<sequence>MKKNRKKWKKLLSSGVVLSAAALLLAACGNSSSKEETKTTKSSESTKVTGDIKLWVDTEQVDMFKKIVTDFEKKYPDVKVEVTAGSSADAKTDVSKDPSAAGDVFMMPHDQVGQMADAGLLYPFTETKFAKTVKKENVASAIEGATWKKELYGFPYGVESQVLYYNKSKLSADDVKTWKDLTSKGKLGTNFGDASANYIFGPLFMSNGDLLYGENGEDVKGTNFNNEKGVEVLKWIASQKSNSGVIQSSTEALANLTSGTTDAFLSGPWSKNDVKKALGDNMAVAAYPTVDFGSGETPMKAFLGVKLFAVNQQTKSPLAALTLASYLSNESSQLKEFEEIGTVPSNKSLQENEKVTSDEVAKAVMQMSDTDHSVVMPKLPEMTSFWPAMDALINDTYKGNIKENQYQDKLDKLVSDMSKTTE</sequence>
<accession>A0ABW5TKK2</accession>
<comment type="caution">
    <text evidence="5">The sequence shown here is derived from an EMBL/GenBank/DDBJ whole genome shotgun (WGS) entry which is preliminary data.</text>
</comment>
<dbReference type="PANTHER" id="PTHR30061">
    <property type="entry name" value="MALTOSE-BINDING PERIPLASMIC PROTEIN"/>
    <property type="match status" value="1"/>
</dbReference>
<evidence type="ECO:0000313" key="6">
    <source>
        <dbReference type="Proteomes" id="UP001597427"/>
    </source>
</evidence>
<dbReference type="InterPro" id="IPR006059">
    <property type="entry name" value="SBP"/>
</dbReference>
<dbReference type="Proteomes" id="UP001597427">
    <property type="component" value="Unassembled WGS sequence"/>
</dbReference>
<dbReference type="Gene3D" id="3.40.190.10">
    <property type="entry name" value="Periplasmic binding protein-like II"/>
    <property type="match status" value="2"/>
</dbReference>
<dbReference type="SUPFAM" id="SSF53850">
    <property type="entry name" value="Periplasmic binding protein-like II"/>
    <property type="match status" value="1"/>
</dbReference>
<keyword evidence="3 4" id="KW-0732">Signal</keyword>
<evidence type="ECO:0000256" key="3">
    <source>
        <dbReference type="ARBA" id="ARBA00022729"/>
    </source>
</evidence>
<feature type="signal peptide" evidence="4">
    <location>
        <begin position="1"/>
        <end position="26"/>
    </location>
</feature>
<dbReference type="RefSeq" id="WP_379981341.1">
    <property type="nucleotide sequence ID" value="NZ_JBHUMO010000044.1"/>
</dbReference>
<protein>
    <submittedName>
        <fullName evidence="5">Extracellular solute-binding protein</fullName>
    </submittedName>
</protein>
<evidence type="ECO:0000256" key="4">
    <source>
        <dbReference type="SAM" id="SignalP"/>
    </source>
</evidence>
<organism evidence="5 6">
    <name type="scientific">Enterococcus camelliae</name>
    <dbReference type="NCBI Taxonomy" id="453959"/>
    <lineage>
        <taxon>Bacteria</taxon>
        <taxon>Bacillati</taxon>
        <taxon>Bacillota</taxon>
        <taxon>Bacilli</taxon>
        <taxon>Lactobacillales</taxon>
        <taxon>Enterococcaceae</taxon>
        <taxon>Enterococcus</taxon>
    </lineage>
</organism>
<dbReference type="PROSITE" id="PS51257">
    <property type="entry name" value="PROKAR_LIPOPROTEIN"/>
    <property type="match status" value="1"/>
</dbReference>
<comment type="similarity">
    <text evidence="1">Belongs to the bacterial solute-binding protein 1 family.</text>
</comment>
<dbReference type="EMBL" id="JBHUMO010000044">
    <property type="protein sequence ID" value="MFD2729203.1"/>
    <property type="molecule type" value="Genomic_DNA"/>
</dbReference>
<evidence type="ECO:0000256" key="1">
    <source>
        <dbReference type="ARBA" id="ARBA00008520"/>
    </source>
</evidence>
<feature type="chain" id="PRO_5045773075" evidence="4">
    <location>
        <begin position="27"/>
        <end position="422"/>
    </location>
</feature>
<gene>
    <name evidence="5" type="ORF">ACFSR0_07180</name>
</gene>